<evidence type="ECO:0000256" key="1">
    <source>
        <dbReference type="SAM" id="MobiDB-lite"/>
    </source>
</evidence>
<keyword evidence="2" id="KW-0472">Membrane</keyword>
<accession>A0ABY4L258</accession>
<feature type="region of interest" description="Disordered" evidence="1">
    <location>
        <begin position="1"/>
        <end position="38"/>
    </location>
</feature>
<keyword evidence="2" id="KW-0812">Transmembrane</keyword>
<keyword evidence="4" id="KW-1185">Reference proteome</keyword>
<sequence>MSHYPDPYGGQGSPGPWDQGGASPGPFPPYDSTGGYSAPLPSVPEQPIAVLGDITVTQNTVITPVGSFPLRGSMWSINDMTSVRQTIPTWAVVLALVGFLVVCALSLFLLLVKETSVAGTIQITVAHGDRFYTTQVPVHTPADITRVHQQFHYVRSLTF</sequence>
<protein>
    <recommendedName>
        <fullName evidence="5">Transmembrane protein</fullName>
    </recommendedName>
</protein>
<evidence type="ECO:0000313" key="4">
    <source>
        <dbReference type="Proteomes" id="UP000832041"/>
    </source>
</evidence>
<proteinExistence type="predicted"/>
<gene>
    <name evidence="3" type="ORF">FOF52_11190</name>
</gene>
<reference evidence="3 4" key="1">
    <citation type="submission" date="2020-04" db="EMBL/GenBank/DDBJ databases">
        <title>Thermobifida alba genome sequencing and assembly.</title>
        <authorList>
            <person name="Luzics S."/>
            <person name="Horvath B."/>
            <person name="Nagy I."/>
            <person name="Toth A."/>
            <person name="Nagy I."/>
            <person name="Kukolya J."/>
        </authorList>
    </citation>
    <scope>NUCLEOTIDE SEQUENCE [LARGE SCALE GENOMIC DNA]</scope>
    <source>
        <strain evidence="3 4">DSM 43795</strain>
    </source>
</reference>
<dbReference type="Proteomes" id="UP000832041">
    <property type="component" value="Chromosome"/>
</dbReference>
<name>A0ABY4L258_THEAE</name>
<evidence type="ECO:0008006" key="5">
    <source>
        <dbReference type="Google" id="ProtNLM"/>
    </source>
</evidence>
<evidence type="ECO:0000313" key="3">
    <source>
        <dbReference type="EMBL" id="UPT21444.1"/>
    </source>
</evidence>
<organism evidence="3 4">
    <name type="scientific">Thermobifida alba</name>
    <name type="common">Thermomonospora alba</name>
    <dbReference type="NCBI Taxonomy" id="53522"/>
    <lineage>
        <taxon>Bacteria</taxon>
        <taxon>Bacillati</taxon>
        <taxon>Actinomycetota</taxon>
        <taxon>Actinomycetes</taxon>
        <taxon>Streptosporangiales</taxon>
        <taxon>Nocardiopsidaceae</taxon>
        <taxon>Thermobifida</taxon>
    </lineage>
</organism>
<dbReference type="RefSeq" id="WP_248589919.1">
    <property type="nucleotide sequence ID" value="NZ_BAABEB010000002.1"/>
</dbReference>
<keyword evidence="2" id="KW-1133">Transmembrane helix</keyword>
<evidence type="ECO:0000256" key="2">
    <source>
        <dbReference type="SAM" id="Phobius"/>
    </source>
</evidence>
<dbReference type="EMBL" id="CP051627">
    <property type="protein sequence ID" value="UPT21444.1"/>
    <property type="molecule type" value="Genomic_DNA"/>
</dbReference>
<feature type="transmembrane region" description="Helical" evidence="2">
    <location>
        <begin position="90"/>
        <end position="112"/>
    </location>
</feature>